<feature type="binding site" evidence="10">
    <location>
        <position position="101"/>
    </location>
    <ligand>
        <name>L-glutamate</name>
        <dbReference type="ChEBI" id="CHEBI:29985"/>
    </ligand>
</feature>
<comment type="similarity">
    <text evidence="3 11">Belongs to the gamma-glutamyltransferase family.</text>
</comment>
<evidence type="ECO:0000256" key="10">
    <source>
        <dbReference type="PIRSR" id="PIRSR600101-2"/>
    </source>
</evidence>
<evidence type="ECO:0000256" key="9">
    <source>
        <dbReference type="PIRSR" id="PIRSR600101-1"/>
    </source>
</evidence>
<comment type="catalytic activity">
    <reaction evidence="1 11">
        <text>an S-substituted glutathione + H2O = an S-substituted L-cysteinylglycine + L-glutamate</text>
        <dbReference type="Rhea" id="RHEA:59468"/>
        <dbReference type="ChEBI" id="CHEBI:15377"/>
        <dbReference type="ChEBI" id="CHEBI:29985"/>
        <dbReference type="ChEBI" id="CHEBI:90779"/>
        <dbReference type="ChEBI" id="CHEBI:143103"/>
        <dbReference type="EC" id="3.4.19.13"/>
    </reaction>
</comment>
<proteinExistence type="inferred from homology"/>
<evidence type="ECO:0000256" key="11">
    <source>
        <dbReference type="RuleBase" id="RU368036"/>
    </source>
</evidence>
<keyword evidence="7 11" id="KW-0012">Acyltransferase</keyword>
<gene>
    <name evidence="13" type="ORF">SAMN05443144_104140</name>
</gene>
<organism evidence="13 14">
    <name type="scientific">Fodinibius roseus</name>
    <dbReference type="NCBI Taxonomy" id="1194090"/>
    <lineage>
        <taxon>Bacteria</taxon>
        <taxon>Pseudomonadati</taxon>
        <taxon>Balneolota</taxon>
        <taxon>Balneolia</taxon>
        <taxon>Balneolales</taxon>
        <taxon>Balneolaceae</taxon>
        <taxon>Fodinibius</taxon>
    </lineage>
</organism>
<feature type="binding site" evidence="10">
    <location>
        <position position="419"/>
    </location>
    <ligand>
        <name>L-glutamate</name>
        <dbReference type="ChEBI" id="CHEBI:29985"/>
    </ligand>
</feature>
<name>A0A1M4XJX5_9BACT</name>
<evidence type="ECO:0000256" key="7">
    <source>
        <dbReference type="ARBA" id="ARBA00023315"/>
    </source>
</evidence>
<dbReference type="PANTHER" id="PTHR43199">
    <property type="entry name" value="GLUTATHIONE HYDROLASE"/>
    <property type="match status" value="1"/>
</dbReference>
<evidence type="ECO:0000256" key="6">
    <source>
        <dbReference type="ARBA" id="ARBA00023145"/>
    </source>
</evidence>
<dbReference type="NCBIfam" id="TIGR00066">
    <property type="entry name" value="g_glut_trans"/>
    <property type="match status" value="1"/>
</dbReference>
<dbReference type="GO" id="GO:0006751">
    <property type="term" value="P:glutathione catabolic process"/>
    <property type="evidence" value="ECO:0007669"/>
    <property type="project" value="UniProtKB-UniRule"/>
</dbReference>
<dbReference type="SUPFAM" id="SSF56235">
    <property type="entry name" value="N-terminal nucleophile aminohydrolases (Ntn hydrolases)"/>
    <property type="match status" value="1"/>
</dbReference>
<keyword evidence="12" id="KW-0732">Signal</keyword>
<feature type="binding site" evidence="10">
    <location>
        <begin position="448"/>
        <end position="449"/>
    </location>
    <ligand>
        <name>L-glutamate</name>
        <dbReference type="ChEBI" id="CHEBI:29985"/>
    </ligand>
</feature>
<dbReference type="PROSITE" id="PS00462">
    <property type="entry name" value="G_GLU_TRANSPEPTIDASE"/>
    <property type="match status" value="1"/>
</dbReference>
<dbReference type="UniPathway" id="UPA00204"/>
<dbReference type="InterPro" id="IPR029055">
    <property type="entry name" value="Ntn_hydrolases_N"/>
</dbReference>
<evidence type="ECO:0000256" key="5">
    <source>
        <dbReference type="ARBA" id="ARBA00022801"/>
    </source>
</evidence>
<dbReference type="GO" id="GO:0006750">
    <property type="term" value="P:glutathione biosynthetic process"/>
    <property type="evidence" value="ECO:0007669"/>
    <property type="project" value="UniProtKB-KW"/>
</dbReference>
<evidence type="ECO:0000313" key="14">
    <source>
        <dbReference type="Proteomes" id="UP000184041"/>
    </source>
</evidence>
<dbReference type="InterPro" id="IPR055262">
    <property type="entry name" value="GGT_CS"/>
</dbReference>
<keyword evidence="14" id="KW-1185">Reference proteome</keyword>
<comment type="catalytic activity">
    <reaction evidence="2 11">
        <text>glutathione + H2O = L-cysteinylglycine + L-glutamate</text>
        <dbReference type="Rhea" id="RHEA:28807"/>
        <dbReference type="ChEBI" id="CHEBI:15377"/>
        <dbReference type="ChEBI" id="CHEBI:29985"/>
        <dbReference type="ChEBI" id="CHEBI:57925"/>
        <dbReference type="ChEBI" id="CHEBI:61694"/>
        <dbReference type="EC" id="3.4.19.13"/>
    </reaction>
</comment>
<dbReference type="Proteomes" id="UP000184041">
    <property type="component" value="Unassembled WGS sequence"/>
</dbReference>
<evidence type="ECO:0000313" key="13">
    <source>
        <dbReference type="EMBL" id="SHE93512.1"/>
    </source>
</evidence>
<dbReference type="STRING" id="1194090.SAMN05443144_104140"/>
<dbReference type="Gene3D" id="3.60.20.40">
    <property type="match status" value="1"/>
</dbReference>
<comment type="pathway">
    <text evidence="11">Sulfur metabolism; glutathione metabolism.</text>
</comment>
<dbReference type="Gene3D" id="1.10.246.130">
    <property type="match status" value="1"/>
</dbReference>
<feature type="active site" description="Nucleophile" evidence="9">
    <location>
        <position position="377"/>
    </location>
</feature>
<keyword evidence="11" id="KW-0317">Glutathione biosynthesis</keyword>
<evidence type="ECO:0000256" key="8">
    <source>
        <dbReference type="ARBA" id="ARBA00047417"/>
    </source>
</evidence>
<dbReference type="GO" id="GO:0036374">
    <property type="term" value="F:glutathione hydrolase activity"/>
    <property type="evidence" value="ECO:0007669"/>
    <property type="project" value="UniProtKB-UniRule"/>
</dbReference>
<dbReference type="OrthoDB" id="9781342at2"/>
<comment type="catalytic activity">
    <reaction evidence="8 11">
        <text>an N-terminal (5-L-glutamyl)-[peptide] + an alpha-amino acid = 5-L-glutamyl amino acid + an N-terminal L-alpha-aminoacyl-[peptide]</text>
        <dbReference type="Rhea" id="RHEA:23904"/>
        <dbReference type="Rhea" id="RHEA-COMP:9780"/>
        <dbReference type="Rhea" id="RHEA-COMP:9795"/>
        <dbReference type="ChEBI" id="CHEBI:77644"/>
        <dbReference type="ChEBI" id="CHEBI:78597"/>
        <dbReference type="ChEBI" id="CHEBI:78599"/>
        <dbReference type="ChEBI" id="CHEBI:78608"/>
        <dbReference type="EC" id="2.3.2.2"/>
    </reaction>
</comment>
<dbReference type="EMBL" id="FQUS01000004">
    <property type="protein sequence ID" value="SHE93512.1"/>
    <property type="molecule type" value="Genomic_DNA"/>
</dbReference>
<keyword evidence="5 11" id="KW-0378">Hydrolase</keyword>
<evidence type="ECO:0000256" key="1">
    <source>
        <dbReference type="ARBA" id="ARBA00001049"/>
    </source>
</evidence>
<sequence>MKCSSRLAAVVCVFLLFVLPSQSPGQAGWSKSFEHAVVVTAEQRASQAGREILQQGGNAVDAAVAVQFALAVTLPRAGNIGGGGFMVVRLADGTSRALDFREQAPLQADEDMYMRDGKYVPKLSREGALASGVPGVVDGMVKALQEYGNLSLNQVIQPAIELAREGYRLSYRQAKALNDNKKGLKKYEGSAGYFIRQDGTPWQEGDLFRQTDLARTLQRIADRGRAGFYEGKTAELLVDEMEKQGGIISREDLQSYESVWRNPVQASFNGYELNIMPPPSSGSIAIAQILDMLEPYDLKELGFNSAKYVHLITETMRRAFADRAHFLGDPDFVDIPQAELLDPDYNEERMESFSWETASSSDDIGHGDIPFRESTETTHYSIIDEAGNAVAVTTTLNGSFGSMVAVSGAGFLLNNEMDDFTAEPGEPNMFGLIQGKANAIAPEKRMLSSMSPTIVTQNDSVRMVLGAAGGPRIITATLHNFLNMAVFEMDPAEAISVPRFHHQWMPDKLYYEEFGLSPDTRKLLKQKGHTLSASDGLGRVHTIFVDDDGFKLGAPDPRGDGMAAGF</sequence>
<feature type="chain" id="PRO_5012386534" description="Glutathione hydrolase proenzyme" evidence="12">
    <location>
        <begin position="28"/>
        <end position="566"/>
    </location>
</feature>
<feature type="signal peptide" evidence="12">
    <location>
        <begin position="1"/>
        <end position="27"/>
    </location>
</feature>
<feature type="binding site" evidence="10">
    <location>
        <position position="470"/>
    </location>
    <ligand>
        <name>L-glutamate</name>
        <dbReference type="ChEBI" id="CHEBI:29985"/>
    </ligand>
</feature>
<comment type="PTM">
    <text evidence="11">Cleaved by autocatalysis into a large and a small subunit.</text>
</comment>
<evidence type="ECO:0000256" key="4">
    <source>
        <dbReference type="ARBA" id="ARBA00022679"/>
    </source>
</evidence>
<dbReference type="InterPro" id="IPR000101">
    <property type="entry name" value="GGT_peptidase"/>
</dbReference>
<reference evidence="13 14" key="1">
    <citation type="submission" date="2016-11" db="EMBL/GenBank/DDBJ databases">
        <authorList>
            <person name="Jaros S."/>
            <person name="Januszkiewicz K."/>
            <person name="Wedrychowicz H."/>
        </authorList>
    </citation>
    <scope>NUCLEOTIDE SEQUENCE [LARGE SCALE GENOMIC DNA]</scope>
    <source>
        <strain evidence="13 14">DSM 21986</strain>
    </source>
</reference>
<dbReference type="PRINTS" id="PR01210">
    <property type="entry name" value="GGTRANSPTASE"/>
</dbReference>
<protein>
    <recommendedName>
        <fullName evidence="11">Glutathione hydrolase proenzyme</fullName>
        <ecNumber evidence="11">2.3.2.2</ecNumber>
        <ecNumber evidence="11">3.4.19.13</ecNumber>
    </recommendedName>
    <component>
        <recommendedName>
            <fullName evidence="11">Glutathione hydrolase large chain</fullName>
        </recommendedName>
    </component>
    <component>
        <recommendedName>
            <fullName evidence="11">Glutathione hydrolase small chain</fullName>
        </recommendedName>
    </component>
</protein>
<evidence type="ECO:0000256" key="2">
    <source>
        <dbReference type="ARBA" id="ARBA00001089"/>
    </source>
</evidence>
<dbReference type="AlphaFoldDB" id="A0A1M4XJX5"/>
<feature type="binding site" evidence="10">
    <location>
        <begin position="395"/>
        <end position="397"/>
    </location>
    <ligand>
        <name>L-glutamate</name>
        <dbReference type="ChEBI" id="CHEBI:29985"/>
    </ligand>
</feature>
<comment type="subunit">
    <text evidence="11">This enzyme consists of two polypeptide chains, which are synthesized in precursor form from a single polypeptide.</text>
</comment>
<evidence type="ECO:0000256" key="12">
    <source>
        <dbReference type="SAM" id="SignalP"/>
    </source>
</evidence>
<dbReference type="GO" id="GO:0103068">
    <property type="term" value="F:leukotriene C4 gamma-glutamyl transferase activity"/>
    <property type="evidence" value="ECO:0007669"/>
    <property type="project" value="UniProtKB-EC"/>
</dbReference>
<dbReference type="InterPro" id="IPR043138">
    <property type="entry name" value="GGT_lsub"/>
</dbReference>
<dbReference type="EC" id="3.4.19.13" evidence="11"/>
<dbReference type="Pfam" id="PF01019">
    <property type="entry name" value="G_glu_transpept"/>
    <property type="match status" value="1"/>
</dbReference>
<accession>A0A1M4XJX5</accession>
<dbReference type="InterPro" id="IPR043137">
    <property type="entry name" value="GGT_ssub_C"/>
</dbReference>
<dbReference type="RefSeq" id="WP_084088062.1">
    <property type="nucleotide sequence ID" value="NZ_FQUS01000004.1"/>
</dbReference>
<dbReference type="InterPro" id="IPR051792">
    <property type="entry name" value="GGT_bact"/>
</dbReference>
<dbReference type="PANTHER" id="PTHR43199:SF1">
    <property type="entry name" value="GLUTATHIONE HYDROLASE PROENZYME"/>
    <property type="match status" value="1"/>
</dbReference>
<dbReference type="EC" id="2.3.2.2" evidence="11"/>
<keyword evidence="4 11" id="KW-0808">Transferase</keyword>
<evidence type="ECO:0000256" key="3">
    <source>
        <dbReference type="ARBA" id="ARBA00009381"/>
    </source>
</evidence>
<keyword evidence="6 11" id="KW-0865">Zymogen</keyword>